<protein>
    <submittedName>
        <fullName evidence="2">Nuclear transport factor 2 family protein</fullName>
    </submittedName>
</protein>
<proteinExistence type="predicted"/>
<organism evidence="2 3">
    <name type="scientific">Streptomyces hyaluromycini</name>
    <dbReference type="NCBI Taxonomy" id="1377993"/>
    <lineage>
        <taxon>Bacteria</taxon>
        <taxon>Bacillati</taxon>
        <taxon>Actinomycetota</taxon>
        <taxon>Actinomycetes</taxon>
        <taxon>Kitasatosporales</taxon>
        <taxon>Streptomycetaceae</taxon>
        <taxon>Streptomyces</taxon>
    </lineage>
</organism>
<reference evidence="2 3" key="1">
    <citation type="submission" date="2024-06" db="EMBL/GenBank/DDBJ databases">
        <title>The Natural Products Discovery Center: Release of the First 8490 Sequenced Strains for Exploring Actinobacteria Biosynthetic Diversity.</title>
        <authorList>
            <person name="Kalkreuter E."/>
            <person name="Kautsar S.A."/>
            <person name="Yang D."/>
            <person name="Bader C.D."/>
            <person name="Teijaro C.N."/>
            <person name="Fluegel L."/>
            <person name="Davis C.M."/>
            <person name="Simpson J.R."/>
            <person name="Lauterbach L."/>
            <person name="Steele A.D."/>
            <person name="Gui C."/>
            <person name="Meng S."/>
            <person name="Li G."/>
            <person name="Viehrig K."/>
            <person name="Ye F."/>
            <person name="Su P."/>
            <person name="Kiefer A.F."/>
            <person name="Nichols A."/>
            <person name="Cepeda A.J."/>
            <person name="Yan W."/>
            <person name="Fan B."/>
            <person name="Jiang Y."/>
            <person name="Adhikari A."/>
            <person name="Zheng C.-J."/>
            <person name="Schuster L."/>
            <person name="Cowan T.M."/>
            <person name="Smanski M.J."/>
            <person name="Chevrette M.G."/>
            <person name="De Carvalho L.P.S."/>
            <person name="Shen B."/>
        </authorList>
    </citation>
    <scope>NUCLEOTIDE SEQUENCE [LARGE SCALE GENOMIC DNA]</scope>
    <source>
        <strain evidence="2 3">NPDC000234</strain>
    </source>
</reference>
<keyword evidence="3" id="KW-1185">Reference proteome</keyword>
<evidence type="ECO:0000259" key="1">
    <source>
        <dbReference type="Pfam" id="PF12680"/>
    </source>
</evidence>
<sequence>MTETAERLDAYVRFWNTGTEQEQRAHAAAAFADGVEYRAQIGILSGTQALIDFRNQFAAHMGPVTLRLREQPQVHHDRARLRWEILTGDGADTSFATGTDVLHLDGDGRISSVTVFLDRAPEGFDPAAHD</sequence>
<name>A0ABV1WQZ1_9ACTN</name>
<dbReference type="RefSeq" id="WP_350778338.1">
    <property type="nucleotide sequence ID" value="NZ_JBEPEK010000035.1"/>
</dbReference>
<dbReference type="InterPro" id="IPR032710">
    <property type="entry name" value="NTF2-like_dom_sf"/>
</dbReference>
<dbReference type="InterPro" id="IPR037401">
    <property type="entry name" value="SnoaL-like"/>
</dbReference>
<dbReference type="EMBL" id="JBEPEK010000035">
    <property type="protein sequence ID" value="MER7179277.1"/>
    <property type="molecule type" value="Genomic_DNA"/>
</dbReference>
<gene>
    <name evidence="2" type="ORF">ABT404_07315</name>
</gene>
<dbReference type="Gene3D" id="3.10.450.50">
    <property type="match status" value="1"/>
</dbReference>
<dbReference type="Proteomes" id="UP001474181">
    <property type="component" value="Unassembled WGS sequence"/>
</dbReference>
<dbReference type="Pfam" id="PF12680">
    <property type="entry name" value="SnoaL_2"/>
    <property type="match status" value="1"/>
</dbReference>
<evidence type="ECO:0000313" key="3">
    <source>
        <dbReference type="Proteomes" id="UP001474181"/>
    </source>
</evidence>
<comment type="caution">
    <text evidence="2">The sequence shown here is derived from an EMBL/GenBank/DDBJ whole genome shotgun (WGS) entry which is preliminary data.</text>
</comment>
<evidence type="ECO:0000313" key="2">
    <source>
        <dbReference type="EMBL" id="MER7179277.1"/>
    </source>
</evidence>
<dbReference type="SUPFAM" id="SSF54427">
    <property type="entry name" value="NTF2-like"/>
    <property type="match status" value="1"/>
</dbReference>
<feature type="domain" description="SnoaL-like" evidence="1">
    <location>
        <begin position="10"/>
        <end position="112"/>
    </location>
</feature>
<accession>A0ABV1WQZ1</accession>